<feature type="signal peptide" evidence="4">
    <location>
        <begin position="1"/>
        <end position="24"/>
    </location>
</feature>
<dbReference type="CDD" id="cd13680">
    <property type="entry name" value="PBP2_TRAP_SBP_like_4"/>
    <property type="match status" value="1"/>
</dbReference>
<accession>A0A1M7AH03</accession>
<name>A0A1M7AH03_9RHOB</name>
<dbReference type="GO" id="GO:0055085">
    <property type="term" value="P:transmembrane transport"/>
    <property type="evidence" value="ECO:0007669"/>
    <property type="project" value="InterPro"/>
</dbReference>
<dbReference type="STRING" id="337701.SAMN05444398_102320"/>
<sequence>MKNYLVSTALSLALVSMTAVSASAERTLRLSLQVATNHPVGENIVYFADQLEEISDGEMNVEIYDSAQLYKGSEIPQAVSSGAIDMGLVLIDEFAGTIPAVGLFSVAFMFPSYEVLARAADPESPVRQQIDDLILGTGSRVVWWQDYGPVQLLSNGAPLVSPEDMKDKKVRVLGKPSGDFIKAVGGVPVKIGGSEQFMAYQRGTVDIGMTGTTAIKSRKLHEVMDHVTISNHAQTEFLVVMNDALWQDMSEQEQSWMTEAARAAEMKMREETKTKNLDAQKFLEDETDMTVTTLSDAQIEAWRAAAKPAIDTYIESAGEAGQELVDSVRALY</sequence>
<keyword evidence="3" id="KW-0574">Periplasm</keyword>
<keyword evidence="2 4" id="KW-0732">Signal</keyword>
<dbReference type="GO" id="GO:0042597">
    <property type="term" value="C:periplasmic space"/>
    <property type="evidence" value="ECO:0007669"/>
    <property type="project" value="UniProtKB-SubCell"/>
</dbReference>
<evidence type="ECO:0000256" key="1">
    <source>
        <dbReference type="ARBA" id="ARBA00004418"/>
    </source>
</evidence>
<dbReference type="Gene3D" id="3.40.190.170">
    <property type="entry name" value="Bacterial extracellular solute-binding protein, family 7"/>
    <property type="match status" value="1"/>
</dbReference>
<dbReference type="OrthoDB" id="8673861at2"/>
<dbReference type="EMBL" id="FRBR01000002">
    <property type="protein sequence ID" value="SHL41836.1"/>
    <property type="molecule type" value="Genomic_DNA"/>
</dbReference>
<dbReference type="RefSeq" id="WP_073034005.1">
    <property type="nucleotide sequence ID" value="NZ_BMLR01000002.1"/>
</dbReference>
<evidence type="ECO:0000256" key="2">
    <source>
        <dbReference type="ARBA" id="ARBA00022729"/>
    </source>
</evidence>
<dbReference type="Pfam" id="PF03480">
    <property type="entry name" value="DctP"/>
    <property type="match status" value="1"/>
</dbReference>
<evidence type="ECO:0000256" key="3">
    <source>
        <dbReference type="ARBA" id="ARBA00022764"/>
    </source>
</evidence>
<dbReference type="AlphaFoldDB" id="A0A1M7AH03"/>
<gene>
    <name evidence="5" type="ORF">SAMN05444398_102320</name>
</gene>
<dbReference type="PANTHER" id="PTHR33376">
    <property type="match status" value="1"/>
</dbReference>
<feature type="chain" id="PRO_5012726055" evidence="4">
    <location>
        <begin position="25"/>
        <end position="332"/>
    </location>
</feature>
<dbReference type="PANTHER" id="PTHR33376:SF4">
    <property type="entry name" value="SIALIC ACID-BINDING PERIPLASMIC PROTEIN SIAP"/>
    <property type="match status" value="1"/>
</dbReference>
<proteinExistence type="predicted"/>
<keyword evidence="6" id="KW-1185">Reference proteome</keyword>
<protein>
    <submittedName>
        <fullName evidence="5">C4-dicarboxylate-binding protein DctP</fullName>
    </submittedName>
</protein>
<dbReference type="InterPro" id="IPR038404">
    <property type="entry name" value="TRAP_DctP_sf"/>
</dbReference>
<dbReference type="NCBIfam" id="NF037995">
    <property type="entry name" value="TRAP_S1"/>
    <property type="match status" value="1"/>
</dbReference>
<evidence type="ECO:0000313" key="5">
    <source>
        <dbReference type="EMBL" id="SHL41836.1"/>
    </source>
</evidence>
<dbReference type="Proteomes" id="UP000183974">
    <property type="component" value="Unassembled WGS sequence"/>
</dbReference>
<organism evidence="5 6">
    <name type="scientific">Roseovarius pacificus</name>
    <dbReference type="NCBI Taxonomy" id="337701"/>
    <lineage>
        <taxon>Bacteria</taxon>
        <taxon>Pseudomonadati</taxon>
        <taxon>Pseudomonadota</taxon>
        <taxon>Alphaproteobacteria</taxon>
        <taxon>Rhodobacterales</taxon>
        <taxon>Roseobacteraceae</taxon>
        <taxon>Roseovarius</taxon>
    </lineage>
</organism>
<comment type="subcellular location">
    <subcellularLocation>
        <location evidence="1">Periplasm</location>
    </subcellularLocation>
</comment>
<dbReference type="InterPro" id="IPR018389">
    <property type="entry name" value="DctP_fam"/>
</dbReference>
<evidence type="ECO:0000313" key="6">
    <source>
        <dbReference type="Proteomes" id="UP000183974"/>
    </source>
</evidence>
<evidence type="ECO:0000256" key="4">
    <source>
        <dbReference type="SAM" id="SignalP"/>
    </source>
</evidence>
<reference evidence="5 6" key="1">
    <citation type="submission" date="2016-11" db="EMBL/GenBank/DDBJ databases">
        <authorList>
            <person name="Jaros S."/>
            <person name="Januszkiewicz K."/>
            <person name="Wedrychowicz H."/>
        </authorList>
    </citation>
    <scope>NUCLEOTIDE SEQUENCE [LARGE SCALE GENOMIC DNA]</scope>
    <source>
        <strain evidence="5 6">DSM 29589</strain>
    </source>
</reference>